<comment type="caution">
    <text evidence="2">The sequence shown here is derived from an EMBL/GenBank/DDBJ whole genome shotgun (WGS) entry which is preliminary data.</text>
</comment>
<sequence length="188" mass="18353">MTPRRRMIVSLAALVPAALIAAAGVLFGGGFVLLAEVIGAVAAVALFGVAVHLLLPGLDARRAGGVVLVLCWGGFVLATAAGEAVGSVAAGQMGRADFGWSGSSSSGYFAYAPLDEGEDDVFTSQLGPEDPLVSQSTAVAVGPAPFPGGAVVGGLLTGWITGVSALVAYVRTRAAGPEAGGSGAESGV</sequence>
<evidence type="ECO:0000256" key="1">
    <source>
        <dbReference type="SAM" id="Phobius"/>
    </source>
</evidence>
<dbReference type="RefSeq" id="WP_378532791.1">
    <property type="nucleotide sequence ID" value="NZ_JBHSBH010000007.1"/>
</dbReference>
<keyword evidence="3" id="KW-1185">Reference proteome</keyword>
<protein>
    <recommendedName>
        <fullName evidence="4">DUF1097 domain-containing protein</fullName>
    </recommendedName>
</protein>
<feature type="transmembrane region" description="Helical" evidence="1">
    <location>
        <begin position="67"/>
        <end position="90"/>
    </location>
</feature>
<feature type="transmembrane region" description="Helical" evidence="1">
    <location>
        <begin position="150"/>
        <end position="170"/>
    </location>
</feature>
<gene>
    <name evidence="2" type="ORF">ACFOVU_11755</name>
</gene>
<evidence type="ECO:0008006" key="4">
    <source>
        <dbReference type="Google" id="ProtNLM"/>
    </source>
</evidence>
<organism evidence="2 3">
    <name type="scientific">Nocardiopsis sediminis</name>
    <dbReference type="NCBI Taxonomy" id="1778267"/>
    <lineage>
        <taxon>Bacteria</taxon>
        <taxon>Bacillati</taxon>
        <taxon>Actinomycetota</taxon>
        <taxon>Actinomycetes</taxon>
        <taxon>Streptosporangiales</taxon>
        <taxon>Nocardiopsidaceae</taxon>
        <taxon>Nocardiopsis</taxon>
    </lineage>
</organism>
<dbReference type="Proteomes" id="UP001595847">
    <property type="component" value="Unassembled WGS sequence"/>
</dbReference>
<proteinExistence type="predicted"/>
<evidence type="ECO:0000313" key="2">
    <source>
        <dbReference type="EMBL" id="MFC3996593.1"/>
    </source>
</evidence>
<keyword evidence="1" id="KW-1133">Transmembrane helix</keyword>
<reference evidence="3" key="1">
    <citation type="journal article" date="2019" name="Int. J. Syst. Evol. Microbiol.">
        <title>The Global Catalogue of Microorganisms (GCM) 10K type strain sequencing project: providing services to taxonomists for standard genome sequencing and annotation.</title>
        <authorList>
            <consortium name="The Broad Institute Genomics Platform"/>
            <consortium name="The Broad Institute Genome Sequencing Center for Infectious Disease"/>
            <person name="Wu L."/>
            <person name="Ma J."/>
        </authorList>
    </citation>
    <scope>NUCLEOTIDE SEQUENCE [LARGE SCALE GENOMIC DNA]</scope>
    <source>
        <strain evidence="3">TBRC 1826</strain>
    </source>
</reference>
<evidence type="ECO:0000313" key="3">
    <source>
        <dbReference type="Proteomes" id="UP001595847"/>
    </source>
</evidence>
<dbReference type="EMBL" id="JBHSBH010000007">
    <property type="protein sequence ID" value="MFC3996593.1"/>
    <property type="molecule type" value="Genomic_DNA"/>
</dbReference>
<name>A0ABV8FMP4_9ACTN</name>
<keyword evidence="1" id="KW-0472">Membrane</keyword>
<feature type="transmembrane region" description="Helical" evidence="1">
    <location>
        <begin position="33"/>
        <end position="55"/>
    </location>
</feature>
<accession>A0ABV8FMP4</accession>
<keyword evidence="1" id="KW-0812">Transmembrane</keyword>